<keyword evidence="4 5" id="KW-0687">Ribonucleoprotein</keyword>
<evidence type="ECO:0000256" key="5">
    <source>
        <dbReference type="HAMAP-Rule" id="MF_01334"/>
    </source>
</evidence>
<dbReference type="GO" id="GO:0003735">
    <property type="term" value="F:structural constituent of ribosome"/>
    <property type="evidence" value="ECO:0007669"/>
    <property type="project" value="InterPro"/>
</dbReference>
<comment type="function">
    <text evidence="5">This is one of the proteins that binds to the 5S RNA in the ribosome where it forms part of the central protuberance.</text>
</comment>
<dbReference type="STRING" id="1798508.A3A35_02975"/>
<dbReference type="NCBIfam" id="TIGR00731">
    <property type="entry name" value="bL25_bact_ctc"/>
    <property type="match status" value="1"/>
</dbReference>
<comment type="similarity">
    <text evidence="5">Belongs to the bacterial ribosomal protein bL25 family. CTC subfamily.</text>
</comment>
<evidence type="ECO:0000313" key="8">
    <source>
        <dbReference type="EMBL" id="OGG71529.1"/>
    </source>
</evidence>
<feature type="domain" description="Large ribosomal subunit protein bL25 L25" evidence="6">
    <location>
        <begin position="4"/>
        <end position="87"/>
    </location>
</feature>
<dbReference type="Gene3D" id="2.170.120.20">
    <property type="entry name" value="Ribosomal protein L25, beta domain"/>
    <property type="match status" value="1"/>
</dbReference>
<dbReference type="Proteomes" id="UP000179115">
    <property type="component" value="Unassembled WGS sequence"/>
</dbReference>
<comment type="subunit">
    <text evidence="5">Part of the 50S ribosomal subunit; part of the 5S rRNA/L5/L18/L25 subcomplex. Contacts the 5S rRNA. Binds to the 5S rRNA independently of L5 and L18.</text>
</comment>
<dbReference type="InterPro" id="IPR011035">
    <property type="entry name" value="Ribosomal_bL25/Gln-tRNA_synth"/>
</dbReference>
<reference evidence="8 9" key="1">
    <citation type="journal article" date="2016" name="Nat. Commun.">
        <title>Thousands of microbial genomes shed light on interconnected biogeochemical processes in an aquifer system.</title>
        <authorList>
            <person name="Anantharaman K."/>
            <person name="Brown C.T."/>
            <person name="Hug L.A."/>
            <person name="Sharon I."/>
            <person name="Castelle C.J."/>
            <person name="Probst A.J."/>
            <person name="Thomas B.C."/>
            <person name="Singh A."/>
            <person name="Wilkins M.J."/>
            <person name="Karaoz U."/>
            <person name="Brodie E.L."/>
            <person name="Williams K.H."/>
            <person name="Hubbard S.S."/>
            <person name="Banfield J.F."/>
        </authorList>
    </citation>
    <scope>NUCLEOTIDE SEQUENCE [LARGE SCALE GENOMIC DNA]</scope>
</reference>
<proteinExistence type="inferred from homology"/>
<dbReference type="AlphaFoldDB" id="A0A1F6ECY1"/>
<dbReference type="GO" id="GO:0006412">
    <property type="term" value="P:translation"/>
    <property type="evidence" value="ECO:0007669"/>
    <property type="project" value="UniProtKB-UniRule"/>
</dbReference>
<name>A0A1F6ECY1_9BACT</name>
<evidence type="ECO:0000259" key="6">
    <source>
        <dbReference type="Pfam" id="PF01386"/>
    </source>
</evidence>
<accession>A0A1F6ECY1</accession>
<gene>
    <name evidence="5" type="primary">rplY</name>
    <name evidence="5" type="synonym">ctc</name>
    <name evidence="8" type="ORF">A3A35_02975</name>
</gene>
<dbReference type="GO" id="GO:0022625">
    <property type="term" value="C:cytosolic large ribosomal subunit"/>
    <property type="evidence" value="ECO:0007669"/>
    <property type="project" value="TreeGrafter"/>
</dbReference>
<dbReference type="SUPFAM" id="SSF50715">
    <property type="entry name" value="Ribosomal protein L25-like"/>
    <property type="match status" value="1"/>
</dbReference>
<organism evidence="8 9">
    <name type="scientific">Candidatus Kaiserbacteria bacterium RIFCSPLOWO2_01_FULL_51_21</name>
    <dbReference type="NCBI Taxonomy" id="1798508"/>
    <lineage>
        <taxon>Bacteria</taxon>
        <taxon>Candidatus Kaiseribacteriota</taxon>
    </lineage>
</organism>
<evidence type="ECO:0000256" key="1">
    <source>
        <dbReference type="ARBA" id="ARBA00022730"/>
    </source>
</evidence>
<dbReference type="PANTHER" id="PTHR33284">
    <property type="entry name" value="RIBOSOMAL PROTEIN L25/GLN-TRNA SYNTHETASE, ANTI-CODON-BINDING DOMAIN-CONTAINING PROTEIN"/>
    <property type="match status" value="1"/>
</dbReference>
<dbReference type="InterPro" id="IPR029751">
    <property type="entry name" value="Ribosomal_L25_dom"/>
</dbReference>
<dbReference type="InterPro" id="IPR020930">
    <property type="entry name" value="Ribosomal_uL5_bac-type"/>
</dbReference>
<dbReference type="Gene3D" id="2.40.240.10">
    <property type="entry name" value="Ribosomal Protein L25, Chain P"/>
    <property type="match status" value="1"/>
</dbReference>
<dbReference type="InterPro" id="IPR037121">
    <property type="entry name" value="Ribosomal_bL25_C"/>
</dbReference>
<dbReference type="Pfam" id="PF14693">
    <property type="entry name" value="Ribosomal_TL5_C"/>
    <property type="match status" value="1"/>
</dbReference>
<dbReference type="HAMAP" id="MF_01334">
    <property type="entry name" value="Ribosomal_bL25_CTC"/>
    <property type="match status" value="1"/>
</dbReference>
<dbReference type="GO" id="GO:0008097">
    <property type="term" value="F:5S rRNA binding"/>
    <property type="evidence" value="ECO:0007669"/>
    <property type="project" value="InterPro"/>
</dbReference>
<dbReference type="EMBL" id="MFLV01000016">
    <property type="protein sequence ID" value="OGG71529.1"/>
    <property type="molecule type" value="Genomic_DNA"/>
</dbReference>
<dbReference type="InterPro" id="IPR001021">
    <property type="entry name" value="Ribosomal_bL25_long"/>
</dbReference>
<keyword evidence="3 5" id="KW-0689">Ribosomal protein</keyword>
<sequence length="217" mass="23791">MLTLKVEKRVPGTGKTLRTGGKMPAVLYGHKEVSTPISISLMDFKKVWKEAGESSVISLSGVGEEKEALIHDVDFEPITGEPRHADFYIIEKGRKVQVKVPLNFIGVAPAVKEMGGILVKVIHEVEVEAIPKDLPHEIEVNISKLENFESKIEVKDIIVPTGVKILAKPDEVVALVSEAKEEELEVAPEAVDLSAIEVEKRGKEEEAATVPEEDVKE</sequence>
<keyword evidence="2 5" id="KW-0694">RNA-binding</keyword>
<evidence type="ECO:0000256" key="2">
    <source>
        <dbReference type="ARBA" id="ARBA00022884"/>
    </source>
</evidence>
<evidence type="ECO:0000256" key="3">
    <source>
        <dbReference type="ARBA" id="ARBA00022980"/>
    </source>
</evidence>
<keyword evidence="1 5" id="KW-0699">rRNA-binding</keyword>
<evidence type="ECO:0000259" key="7">
    <source>
        <dbReference type="Pfam" id="PF14693"/>
    </source>
</evidence>
<protein>
    <recommendedName>
        <fullName evidence="5">Large ribosomal subunit protein bL25</fullName>
    </recommendedName>
    <alternativeName>
        <fullName evidence="5">General stress protein CTC</fullName>
    </alternativeName>
</protein>
<feature type="domain" description="Large ribosomal subunit protein bL25 beta" evidence="7">
    <location>
        <begin position="95"/>
        <end position="179"/>
    </location>
</feature>
<comment type="caution">
    <text evidence="8">The sequence shown here is derived from an EMBL/GenBank/DDBJ whole genome shotgun (WGS) entry which is preliminary data.</text>
</comment>
<dbReference type="CDD" id="cd00495">
    <property type="entry name" value="Ribosomal_L25_TL5_CTC"/>
    <property type="match status" value="1"/>
</dbReference>
<evidence type="ECO:0000313" key="9">
    <source>
        <dbReference type="Proteomes" id="UP000179115"/>
    </source>
</evidence>
<dbReference type="InterPro" id="IPR020057">
    <property type="entry name" value="Ribosomal_bL25_b-dom"/>
</dbReference>
<dbReference type="Pfam" id="PF01386">
    <property type="entry name" value="Ribosomal_L25p"/>
    <property type="match status" value="1"/>
</dbReference>
<dbReference type="PANTHER" id="PTHR33284:SF1">
    <property type="entry name" value="RIBOSOMAL PROTEIN L25_GLN-TRNA SYNTHETASE, ANTI-CODON-BINDING DOMAIN-CONTAINING PROTEIN"/>
    <property type="match status" value="1"/>
</dbReference>
<dbReference type="InterPro" id="IPR020056">
    <property type="entry name" value="Rbsml_bL25/Gln-tRNA_synth_N"/>
</dbReference>
<evidence type="ECO:0000256" key="4">
    <source>
        <dbReference type="ARBA" id="ARBA00023274"/>
    </source>
</evidence>